<name>A0A2D4M2Q8_9SAUR</name>
<evidence type="ECO:0000256" key="1">
    <source>
        <dbReference type="SAM" id="MobiDB-lite"/>
    </source>
</evidence>
<reference evidence="2" key="1">
    <citation type="submission" date="2017-07" db="EMBL/GenBank/DDBJ databases">
        <authorList>
            <person name="Mikheyev A."/>
            <person name="Grau M."/>
        </authorList>
    </citation>
    <scope>NUCLEOTIDE SEQUENCE</scope>
    <source>
        <tissue evidence="2">Venom_gland</tissue>
    </source>
</reference>
<feature type="compositionally biased region" description="Basic and acidic residues" evidence="1">
    <location>
        <begin position="44"/>
        <end position="93"/>
    </location>
</feature>
<dbReference type="EMBL" id="IACM01062223">
    <property type="protein sequence ID" value="LAB27329.1"/>
    <property type="molecule type" value="Transcribed_RNA"/>
</dbReference>
<dbReference type="AlphaFoldDB" id="A0A2D4M2Q8"/>
<evidence type="ECO:0000313" key="2">
    <source>
        <dbReference type="EMBL" id="LAB27329.1"/>
    </source>
</evidence>
<reference evidence="2" key="2">
    <citation type="submission" date="2017-11" db="EMBL/GenBank/DDBJ databases">
        <title>Coralsnake Venomics: Analyses of Venom Gland Transcriptomes and Proteomes of Six Brazilian Taxa.</title>
        <authorList>
            <person name="Aird S.D."/>
            <person name="Jorge da Silva N."/>
            <person name="Qiu L."/>
            <person name="Villar-Briones A."/>
            <person name="Aparecida-Saddi V."/>
            <person name="Campos-Telles M.P."/>
            <person name="Grau M."/>
            <person name="Mikheyev A.S."/>
        </authorList>
    </citation>
    <scope>NUCLEOTIDE SEQUENCE</scope>
    <source>
        <tissue evidence="2">Venom_gland</tissue>
    </source>
</reference>
<sequence length="99" mass="12261">MQLIKNNIPFRWLTPEGLLISWREKKFKINTIDKAREFYRRYVRTEEEQESKEDTESRSQEEITVEGKEIEREGTEQKKREEENNQPRRELRTRVVQYQ</sequence>
<organism evidence="2">
    <name type="scientific">Micrurus spixii</name>
    <name type="common">Amazon coral snake</name>
    <dbReference type="NCBI Taxonomy" id="129469"/>
    <lineage>
        <taxon>Eukaryota</taxon>
        <taxon>Metazoa</taxon>
        <taxon>Chordata</taxon>
        <taxon>Craniata</taxon>
        <taxon>Vertebrata</taxon>
        <taxon>Euteleostomi</taxon>
        <taxon>Lepidosauria</taxon>
        <taxon>Squamata</taxon>
        <taxon>Bifurcata</taxon>
        <taxon>Unidentata</taxon>
        <taxon>Episquamata</taxon>
        <taxon>Toxicofera</taxon>
        <taxon>Serpentes</taxon>
        <taxon>Colubroidea</taxon>
        <taxon>Elapidae</taxon>
        <taxon>Elapinae</taxon>
        <taxon>Micrurus</taxon>
    </lineage>
</organism>
<protein>
    <submittedName>
        <fullName evidence="2">Uncharacterized protein</fullName>
    </submittedName>
</protein>
<proteinExistence type="predicted"/>
<accession>A0A2D4M2Q8</accession>
<feature type="region of interest" description="Disordered" evidence="1">
    <location>
        <begin position="44"/>
        <end position="99"/>
    </location>
</feature>